<dbReference type="Gene3D" id="3.40.50.1820">
    <property type="entry name" value="alpha/beta hydrolase"/>
    <property type="match status" value="1"/>
</dbReference>
<dbReference type="InterPro" id="IPR029058">
    <property type="entry name" value="AB_hydrolase_fold"/>
</dbReference>
<dbReference type="Gene3D" id="2.120.10.30">
    <property type="entry name" value="TolB, C-terminal domain"/>
    <property type="match status" value="2"/>
</dbReference>
<name>A0ABQ1NZS7_9BACI</name>
<dbReference type="RefSeq" id="WP_062446113.1">
    <property type="nucleotide sequence ID" value="NZ_BMCJ01000003.1"/>
</dbReference>
<dbReference type="Pfam" id="PF00930">
    <property type="entry name" value="DPPIV_N"/>
    <property type="match status" value="2"/>
</dbReference>
<gene>
    <name evidence="4" type="primary">yuxL</name>
    <name evidence="4" type="ORF">GCM10007216_18960</name>
</gene>
<protein>
    <submittedName>
        <fullName evidence="4">Peptidase YuxL</fullName>
    </submittedName>
</protein>
<dbReference type="InterPro" id="IPR002469">
    <property type="entry name" value="Peptidase_S9B_N"/>
</dbReference>
<dbReference type="SUPFAM" id="SSF53474">
    <property type="entry name" value="alpha/beta-Hydrolases"/>
    <property type="match status" value="1"/>
</dbReference>
<feature type="domain" description="Peptidase S9 prolyl oligopeptidase catalytic" evidence="2">
    <location>
        <begin position="451"/>
        <end position="660"/>
    </location>
</feature>
<evidence type="ECO:0000313" key="5">
    <source>
        <dbReference type="Proteomes" id="UP000619534"/>
    </source>
</evidence>
<keyword evidence="1" id="KW-0378">Hydrolase</keyword>
<keyword evidence="5" id="KW-1185">Reference proteome</keyword>
<sequence length="660" mass="75928">MSDVKRAVTKEDIFNIQSITDPKWSPDGKGIIFVKTNLEKDKDTYISNLFYYDNTSEQVTQWTYGEQKDIQPIWSPKGDHLAFLSTRNKASQLFVIPLAGGEAKQVTNCTNGVSEFEWSPDGKRIAFQGALKPDESFDRKADEEQEPNETKPEVKVISRMKYKGDGAGILSEEYEQIGIIDLETEEIEHITKPGHDYGLLAWSPDGKCLMYTADEAENKDFSFDSDLVLYDLESKTSKIIETDKGFVTDGEWSPDGKKFAFVFHGQVYKNASHPDILVYDKESEETLNATKDLDFPVGDYMSGDILQGARMPGVQWGNEETFYFPVSEYGNVALYEGNDSGNIKQIWDGQQHIYGFDVRSDKVAATVATSTEPGELYVYELSQQEKQKLTKYHEEWLSQVKISEPEEFVYRSVDSWDVHGWLMKPIEFDETERYPLIYQVHGGPHAMYGNTFFHEMQWLASQGYVVAYINPRGSHSYHQEFVDAVRGDYGGNDYMDVMNGLDHLLEKYEFIDEQRLGLTGGSYGGFMTNWIVGHTDRFKAAVTQRSISNWISFYGVSDIGYYFSEWQIQADLRNIKKLWEHSPLAYVDEIETPLLIIHSEQDLRCPIEQAEQLFIALKRQEKDTEFVRIPEADHNLSRTGKPSLRLERLQHLLRWFEEKL</sequence>
<dbReference type="Pfam" id="PF00326">
    <property type="entry name" value="Peptidase_S9"/>
    <property type="match status" value="1"/>
</dbReference>
<dbReference type="PANTHER" id="PTHR42776">
    <property type="entry name" value="SERINE PEPTIDASE S9 FAMILY MEMBER"/>
    <property type="match status" value="1"/>
</dbReference>
<reference evidence="5" key="1">
    <citation type="journal article" date="2019" name="Int. J. Syst. Evol. Microbiol.">
        <title>The Global Catalogue of Microorganisms (GCM) 10K type strain sequencing project: providing services to taxonomists for standard genome sequencing and annotation.</title>
        <authorList>
            <consortium name="The Broad Institute Genomics Platform"/>
            <consortium name="The Broad Institute Genome Sequencing Center for Infectious Disease"/>
            <person name="Wu L."/>
            <person name="Ma J."/>
        </authorList>
    </citation>
    <scope>NUCLEOTIDE SEQUENCE [LARGE SCALE GENOMIC DNA]</scope>
    <source>
        <strain evidence="5">CCM 7282</strain>
    </source>
</reference>
<dbReference type="PANTHER" id="PTHR42776:SF27">
    <property type="entry name" value="DIPEPTIDYL PEPTIDASE FAMILY MEMBER 6"/>
    <property type="match status" value="1"/>
</dbReference>
<comment type="caution">
    <text evidence="4">The sequence shown here is derived from an EMBL/GenBank/DDBJ whole genome shotgun (WGS) entry which is preliminary data.</text>
</comment>
<evidence type="ECO:0000259" key="3">
    <source>
        <dbReference type="Pfam" id="PF00930"/>
    </source>
</evidence>
<dbReference type="EMBL" id="BMCJ01000003">
    <property type="protein sequence ID" value="GGC88416.1"/>
    <property type="molecule type" value="Genomic_DNA"/>
</dbReference>
<dbReference type="Proteomes" id="UP000619534">
    <property type="component" value="Unassembled WGS sequence"/>
</dbReference>
<evidence type="ECO:0000256" key="1">
    <source>
        <dbReference type="ARBA" id="ARBA00022801"/>
    </source>
</evidence>
<dbReference type="InterPro" id="IPR011042">
    <property type="entry name" value="6-blade_b-propeller_TolB-like"/>
</dbReference>
<accession>A0ABQ1NZS7</accession>
<evidence type="ECO:0000313" key="4">
    <source>
        <dbReference type="EMBL" id="GGC88416.1"/>
    </source>
</evidence>
<proteinExistence type="predicted"/>
<organism evidence="4 5">
    <name type="scientific">Thalassobacillus devorans</name>
    <dbReference type="NCBI Taxonomy" id="279813"/>
    <lineage>
        <taxon>Bacteria</taxon>
        <taxon>Bacillati</taxon>
        <taxon>Bacillota</taxon>
        <taxon>Bacilli</taxon>
        <taxon>Bacillales</taxon>
        <taxon>Bacillaceae</taxon>
        <taxon>Thalassobacillus</taxon>
    </lineage>
</organism>
<dbReference type="SUPFAM" id="SSF82171">
    <property type="entry name" value="DPP6 N-terminal domain-like"/>
    <property type="match status" value="1"/>
</dbReference>
<feature type="domain" description="Dipeptidylpeptidase IV N-terminal" evidence="3">
    <location>
        <begin position="25"/>
        <end position="127"/>
    </location>
</feature>
<evidence type="ECO:0000259" key="2">
    <source>
        <dbReference type="Pfam" id="PF00326"/>
    </source>
</evidence>
<feature type="domain" description="Dipeptidylpeptidase IV N-terminal" evidence="3">
    <location>
        <begin position="203"/>
        <end position="270"/>
    </location>
</feature>
<dbReference type="InterPro" id="IPR001375">
    <property type="entry name" value="Peptidase_S9_cat"/>
</dbReference>